<accession>A0A4C1VZH4</accession>
<evidence type="ECO:0000313" key="3">
    <source>
        <dbReference type="Proteomes" id="UP000299102"/>
    </source>
</evidence>
<reference evidence="2 3" key="1">
    <citation type="journal article" date="2019" name="Commun. Biol.">
        <title>The bagworm genome reveals a unique fibroin gene that provides high tensile strength.</title>
        <authorList>
            <person name="Kono N."/>
            <person name="Nakamura H."/>
            <person name="Ohtoshi R."/>
            <person name="Tomita M."/>
            <person name="Numata K."/>
            <person name="Arakawa K."/>
        </authorList>
    </citation>
    <scope>NUCLEOTIDE SEQUENCE [LARGE SCALE GENOMIC DNA]</scope>
</reference>
<dbReference type="OrthoDB" id="10017160at2759"/>
<comment type="caution">
    <text evidence="2">The sequence shown here is derived from an EMBL/GenBank/DDBJ whole genome shotgun (WGS) entry which is preliminary data.</text>
</comment>
<evidence type="ECO:0000256" key="1">
    <source>
        <dbReference type="SAM" id="MobiDB-lite"/>
    </source>
</evidence>
<organism evidence="2 3">
    <name type="scientific">Eumeta variegata</name>
    <name type="common">Bagworm moth</name>
    <name type="synonym">Eumeta japonica</name>
    <dbReference type="NCBI Taxonomy" id="151549"/>
    <lineage>
        <taxon>Eukaryota</taxon>
        <taxon>Metazoa</taxon>
        <taxon>Ecdysozoa</taxon>
        <taxon>Arthropoda</taxon>
        <taxon>Hexapoda</taxon>
        <taxon>Insecta</taxon>
        <taxon>Pterygota</taxon>
        <taxon>Neoptera</taxon>
        <taxon>Endopterygota</taxon>
        <taxon>Lepidoptera</taxon>
        <taxon>Glossata</taxon>
        <taxon>Ditrysia</taxon>
        <taxon>Tineoidea</taxon>
        <taxon>Psychidae</taxon>
        <taxon>Oiketicinae</taxon>
        <taxon>Eumeta</taxon>
    </lineage>
</organism>
<keyword evidence="3" id="KW-1185">Reference proteome</keyword>
<evidence type="ECO:0000313" key="2">
    <source>
        <dbReference type="EMBL" id="GBP44231.1"/>
    </source>
</evidence>
<protein>
    <submittedName>
        <fullName evidence="2">Uncharacterized protein</fullName>
    </submittedName>
</protein>
<gene>
    <name evidence="2" type="ORF">EVAR_22115_1</name>
</gene>
<proteinExistence type="predicted"/>
<name>A0A4C1VZH4_EUMVA</name>
<dbReference type="AlphaFoldDB" id="A0A4C1VZH4"/>
<dbReference type="EMBL" id="BGZK01000449">
    <property type="protein sequence ID" value="GBP44231.1"/>
    <property type="molecule type" value="Genomic_DNA"/>
</dbReference>
<dbReference type="Proteomes" id="UP000299102">
    <property type="component" value="Unassembled WGS sequence"/>
</dbReference>
<sequence length="137" mass="14193">MLTDEFKEGRLKLVVVPQNIDALRELIMSDRHVIYSEIKASLGIIKRHIARGRGVYGSCGGIDVATASDTTFVLLAGGEHSTGFGCVVNGAAGAPESAVRPEEAPRTSGLTATGGSGDALGTGDAVGEAPQAWARWQ</sequence>
<feature type="region of interest" description="Disordered" evidence="1">
    <location>
        <begin position="95"/>
        <end position="124"/>
    </location>
</feature>